<keyword evidence="1" id="KW-1133">Transmembrane helix</keyword>
<evidence type="ECO:0000256" key="1">
    <source>
        <dbReference type="SAM" id="Phobius"/>
    </source>
</evidence>
<protein>
    <submittedName>
        <fullName evidence="2">Uncharacterized protein</fullName>
    </submittedName>
</protein>
<proteinExistence type="predicted"/>
<evidence type="ECO:0000313" key="2">
    <source>
        <dbReference type="EMBL" id="SEL43269.1"/>
    </source>
</evidence>
<dbReference type="Proteomes" id="UP000186015">
    <property type="component" value="Unassembled WGS sequence"/>
</dbReference>
<sequence length="262" mass="29357">MKGNSFAKDVSSSYEKNKKILRRSIITTVATMVAFFLIIIAFNSLSWFTGSRDAGVNGTSIRSSVLRGYEVEYRAFRYDLDSDSCNEINVFDTDSLNGLMLSEYDMIFTERNKYAGILLRIDIKGEVEANETAILSMTRERNSNISAICISDISKFQCDVEDNCDFDDILDDDDLDDLWSSALTYFGAAGGPEEMHFTGNTNHLDLMTFDQSAEGETVVWLFMNYDDALVRNAVGSTSFSLSESVSVHNDCDMIKVITETNE</sequence>
<dbReference type="EMBL" id="FOAT01000030">
    <property type="protein sequence ID" value="SEL43269.1"/>
    <property type="molecule type" value="Genomic_DNA"/>
</dbReference>
<keyword evidence="1" id="KW-0812">Transmembrane</keyword>
<keyword evidence="1" id="KW-0472">Membrane</keyword>
<dbReference type="AlphaFoldDB" id="A0A1H7Q629"/>
<feature type="transmembrane region" description="Helical" evidence="1">
    <location>
        <begin position="20"/>
        <end position="42"/>
    </location>
</feature>
<gene>
    <name evidence="2" type="ORF">SAMN05216469_1302</name>
</gene>
<reference evidence="2 3" key="1">
    <citation type="submission" date="2016-10" db="EMBL/GenBank/DDBJ databases">
        <authorList>
            <person name="de Groot N.N."/>
        </authorList>
    </citation>
    <scope>NUCLEOTIDE SEQUENCE [LARGE SCALE GENOMIC DNA]</scope>
    <source>
        <strain evidence="2 3">KH2T6</strain>
    </source>
</reference>
<accession>A0A1H7Q629</accession>
<organism evidence="2 3">
    <name type="scientific">Ruminococcus albus</name>
    <dbReference type="NCBI Taxonomy" id="1264"/>
    <lineage>
        <taxon>Bacteria</taxon>
        <taxon>Bacillati</taxon>
        <taxon>Bacillota</taxon>
        <taxon>Clostridia</taxon>
        <taxon>Eubacteriales</taxon>
        <taxon>Oscillospiraceae</taxon>
        <taxon>Ruminococcus</taxon>
    </lineage>
</organism>
<dbReference type="OrthoDB" id="9830957at2"/>
<evidence type="ECO:0000313" key="3">
    <source>
        <dbReference type="Proteomes" id="UP000186015"/>
    </source>
</evidence>
<name>A0A1H7Q629_RUMAL</name>
<dbReference type="RefSeq" id="WP_074836297.1">
    <property type="nucleotide sequence ID" value="NZ_FOAT01000030.1"/>
</dbReference>